<dbReference type="EMBL" id="CP046239">
    <property type="protein sequence ID" value="WFD49714.1"/>
    <property type="molecule type" value="Genomic_DNA"/>
</dbReference>
<organism evidence="8 9">
    <name type="scientific">Malassezia furfur</name>
    <name type="common">Pityriasis versicolor infection agent</name>
    <name type="synonym">Pityrosporum furfur</name>
    <dbReference type="NCBI Taxonomy" id="55194"/>
    <lineage>
        <taxon>Eukaryota</taxon>
        <taxon>Fungi</taxon>
        <taxon>Dikarya</taxon>
        <taxon>Basidiomycota</taxon>
        <taxon>Ustilaginomycotina</taxon>
        <taxon>Malasseziomycetes</taxon>
        <taxon>Malasseziales</taxon>
        <taxon>Malasseziaceae</taxon>
        <taxon>Malassezia</taxon>
    </lineage>
</organism>
<reference evidence="8 9" key="1">
    <citation type="journal article" date="2020" name="Elife">
        <title>Loss of centromere function drives karyotype evolution in closely related Malassezia species.</title>
        <authorList>
            <person name="Sankaranarayanan S.R."/>
            <person name="Ianiri G."/>
            <person name="Coelho M.A."/>
            <person name="Reza M.H."/>
            <person name="Thimmappa B.C."/>
            <person name="Ganguly P."/>
            <person name="Vadnala R.N."/>
            <person name="Sun S."/>
            <person name="Siddharthan R."/>
            <person name="Tellgren-Roth C."/>
            <person name="Dawson T.L."/>
            <person name="Heitman J."/>
            <person name="Sanyal K."/>
        </authorList>
    </citation>
    <scope>NUCLEOTIDE SEQUENCE [LARGE SCALE GENOMIC DNA]</scope>
    <source>
        <strain evidence="8">CBS14141</strain>
    </source>
</reference>
<accession>A0ABY8EX59</accession>
<dbReference type="PANTHER" id="PTHR23502">
    <property type="entry name" value="MAJOR FACILITATOR SUPERFAMILY"/>
    <property type="match status" value="1"/>
</dbReference>
<feature type="transmembrane region" description="Helical" evidence="6">
    <location>
        <begin position="132"/>
        <end position="151"/>
    </location>
</feature>
<dbReference type="SUPFAM" id="SSF103473">
    <property type="entry name" value="MFS general substrate transporter"/>
    <property type="match status" value="1"/>
</dbReference>
<feature type="transmembrane region" description="Helical" evidence="6">
    <location>
        <begin position="259"/>
        <end position="279"/>
    </location>
</feature>
<evidence type="ECO:0000256" key="3">
    <source>
        <dbReference type="ARBA" id="ARBA00022989"/>
    </source>
</evidence>
<evidence type="ECO:0000259" key="7">
    <source>
        <dbReference type="PROSITE" id="PS50850"/>
    </source>
</evidence>
<comment type="subcellular location">
    <subcellularLocation>
        <location evidence="1">Membrane</location>
        <topology evidence="1">Multi-pass membrane protein</topology>
    </subcellularLocation>
</comment>
<feature type="transmembrane region" description="Helical" evidence="6">
    <location>
        <begin position="227"/>
        <end position="252"/>
    </location>
</feature>
<dbReference type="InterPro" id="IPR011701">
    <property type="entry name" value="MFS"/>
</dbReference>
<dbReference type="InterPro" id="IPR036259">
    <property type="entry name" value="MFS_trans_sf"/>
</dbReference>
<protein>
    <recommendedName>
        <fullName evidence="7">Major facilitator superfamily (MFS) profile domain-containing protein</fullName>
    </recommendedName>
</protein>
<evidence type="ECO:0000256" key="2">
    <source>
        <dbReference type="ARBA" id="ARBA00022692"/>
    </source>
</evidence>
<gene>
    <name evidence="8" type="ORF">GLX27_004399</name>
</gene>
<evidence type="ECO:0000313" key="8">
    <source>
        <dbReference type="EMBL" id="WFD49714.1"/>
    </source>
</evidence>
<keyword evidence="4 6" id="KW-0472">Membrane</keyword>
<feature type="region of interest" description="Disordered" evidence="5">
    <location>
        <begin position="24"/>
        <end position="54"/>
    </location>
</feature>
<dbReference type="Gene3D" id="1.20.1250.20">
    <property type="entry name" value="MFS general substrate transporter like domains"/>
    <property type="match status" value="1"/>
</dbReference>
<dbReference type="PANTHER" id="PTHR23502:SF74">
    <property type="entry name" value="MAJOR FACILITATOR SUPERFAMILY (MFS) PROFILE DOMAIN-CONTAINING PROTEIN"/>
    <property type="match status" value="1"/>
</dbReference>
<evidence type="ECO:0000256" key="5">
    <source>
        <dbReference type="SAM" id="MobiDB-lite"/>
    </source>
</evidence>
<evidence type="ECO:0000313" key="9">
    <source>
        <dbReference type="Proteomes" id="UP000818624"/>
    </source>
</evidence>
<proteinExistence type="predicted"/>
<feature type="transmembrane region" description="Helical" evidence="6">
    <location>
        <begin position="171"/>
        <end position="190"/>
    </location>
</feature>
<name>A0ABY8EX59_MALFU</name>
<feature type="compositionally biased region" description="Polar residues" evidence="5">
    <location>
        <begin position="26"/>
        <end position="54"/>
    </location>
</feature>
<dbReference type="Pfam" id="PF07690">
    <property type="entry name" value="MFS_1"/>
    <property type="match status" value="1"/>
</dbReference>
<evidence type="ECO:0000256" key="1">
    <source>
        <dbReference type="ARBA" id="ARBA00004141"/>
    </source>
</evidence>
<dbReference type="Proteomes" id="UP000818624">
    <property type="component" value="Chromosome 6"/>
</dbReference>
<keyword evidence="9" id="KW-1185">Reference proteome</keyword>
<feature type="domain" description="Major facilitator superfamily (MFS) profile" evidence="7">
    <location>
        <begin position="136"/>
        <end position="449"/>
    </location>
</feature>
<feature type="region of interest" description="Disordered" evidence="5">
    <location>
        <begin position="68"/>
        <end position="105"/>
    </location>
</feature>
<dbReference type="PROSITE" id="PS50850">
    <property type="entry name" value="MFS"/>
    <property type="match status" value="1"/>
</dbReference>
<feature type="transmembrane region" description="Helical" evidence="6">
    <location>
        <begin position="291"/>
        <end position="310"/>
    </location>
</feature>
<feature type="transmembrane region" description="Helical" evidence="6">
    <location>
        <begin position="367"/>
        <end position="386"/>
    </location>
</feature>
<dbReference type="InterPro" id="IPR020846">
    <property type="entry name" value="MFS_dom"/>
</dbReference>
<evidence type="ECO:0000256" key="4">
    <source>
        <dbReference type="ARBA" id="ARBA00023136"/>
    </source>
</evidence>
<evidence type="ECO:0000256" key="6">
    <source>
        <dbReference type="SAM" id="Phobius"/>
    </source>
</evidence>
<keyword evidence="2 6" id="KW-0812">Transmembrane</keyword>
<feature type="transmembrane region" description="Helical" evidence="6">
    <location>
        <begin position="406"/>
        <end position="425"/>
    </location>
</feature>
<keyword evidence="3 6" id="KW-1133">Transmembrane helix</keyword>
<sequence>MHLLCTPNQKGIRTLILAITMPTPEASDTASTPYHDSEETVTSSYKPENQAQQEDTLFDRVQKVDDELQRDQNSNENDLEQGSIVDGEFVTDPPLSELPAGEVDPEKASGDIMVEWDGIDDRENAQNWPTPYRCYITFLVGILTFCSAFASSSPSLLAPRIMERYQVSEEAGKIPIFMFLVGYMSGPLFWGPLSELYGVRPMVWASGLGLAASNIACAHAPNLGGLICLRILAGMFGSCPLTIGGGIIAHLWRKQQLGVGMCVFGAMPMSGPSLGPLVGGCIDQSGVTYQWIFWAMGIFTGALTFVMGLTMKETNPGINLVKKAKRIRAETGDNRYKAPFEVRQINLKELASQRLIIPLHMLMVEPMLLGVTVYISFVYGVLYLFFDAYPVVFRELHDMTPIQIGLTFVPLMVGCLLGTTYYVLFENKIYLKRLEKSPTNTVPPNSGCG</sequence>